<dbReference type="OrthoDB" id="7255276at2759"/>
<dbReference type="GO" id="GO:0062129">
    <property type="term" value="C:chitin-based extracellular matrix"/>
    <property type="evidence" value="ECO:0007669"/>
    <property type="project" value="TreeGrafter"/>
</dbReference>
<evidence type="ECO:0000313" key="3">
    <source>
        <dbReference type="Proteomes" id="UP000504606"/>
    </source>
</evidence>
<dbReference type="KEGG" id="foc:113208077"/>
<feature type="chain" id="PRO_5026792882" evidence="2">
    <location>
        <begin position="33"/>
        <end position="301"/>
    </location>
</feature>
<dbReference type="GO" id="GO:0008010">
    <property type="term" value="F:structural constituent of chitin-based larval cuticle"/>
    <property type="evidence" value="ECO:0007669"/>
    <property type="project" value="TreeGrafter"/>
</dbReference>
<evidence type="ECO:0000256" key="2">
    <source>
        <dbReference type="SAM" id="SignalP"/>
    </source>
</evidence>
<sequence length="301" mass="33307">MVTVATVRQSHQHTPATMKFLIIAALVAVAAARPQEYHDDIFHFSTKVNPQSFSRSSVVSQSVPVVSKTIVKSVPQYQQQYQTVSQYQSVPQYQQQVVVKSVPQYQQQVVVKSAPVYSQVHHVVEQQAAPVLLRHVEQEIPAYQSVQHVHQPVYQSVQHVAAHHVAAPVVSRTAFVPQYDSVSVSASAQPKYKILSQVQEFDPAGIYRVNFQTENGIQSAETGSVKDIQAKDGPVAAKEGSYSYTGPDGVVYTVNWIADEFGFRASGAHLPQVPEEIQRSLELNAAQPQKYDQDGNLVSQF</sequence>
<name>A0A6J1SN44_FRAOC</name>
<evidence type="ECO:0000313" key="4">
    <source>
        <dbReference type="RefSeq" id="XP_026280750.1"/>
    </source>
</evidence>
<proteinExistence type="predicted"/>
<keyword evidence="1" id="KW-0193">Cuticle</keyword>
<gene>
    <name evidence="4" type="primary">LOC113208077</name>
</gene>
<dbReference type="RefSeq" id="XP_026280750.1">
    <property type="nucleotide sequence ID" value="XM_026424965.2"/>
</dbReference>
<dbReference type="InterPro" id="IPR050468">
    <property type="entry name" value="Cuticle_Struct_Prot"/>
</dbReference>
<evidence type="ECO:0000256" key="1">
    <source>
        <dbReference type="PROSITE-ProRule" id="PRU00497"/>
    </source>
</evidence>
<dbReference type="PRINTS" id="PR00947">
    <property type="entry name" value="CUTICLE"/>
</dbReference>
<dbReference type="Proteomes" id="UP000504606">
    <property type="component" value="Unplaced"/>
</dbReference>
<dbReference type="AlphaFoldDB" id="A0A6J1SN44"/>
<organism evidence="3 4">
    <name type="scientific">Frankliniella occidentalis</name>
    <name type="common">Western flower thrips</name>
    <name type="synonym">Euthrips occidentalis</name>
    <dbReference type="NCBI Taxonomy" id="133901"/>
    <lineage>
        <taxon>Eukaryota</taxon>
        <taxon>Metazoa</taxon>
        <taxon>Ecdysozoa</taxon>
        <taxon>Arthropoda</taxon>
        <taxon>Hexapoda</taxon>
        <taxon>Insecta</taxon>
        <taxon>Pterygota</taxon>
        <taxon>Neoptera</taxon>
        <taxon>Paraneoptera</taxon>
        <taxon>Thysanoptera</taxon>
        <taxon>Terebrantia</taxon>
        <taxon>Thripoidea</taxon>
        <taxon>Thripidae</taxon>
        <taxon>Frankliniella</taxon>
    </lineage>
</organism>
<reference evidence="4" key="1">
    <citation type="submission" date="2025-08" db="UniProtKB">
        <authorList>
            <consortium name="RefSeq"/>
        </authorList>
    </citation>
    <scope>IDENTIFICATION</scope>
    <source>
        <tissue evidence="4">Whole organism</tissue>
    </source>
</reference>
<dbReference type="Pfam" id="PF00379">
    <property type="entry name" value="Chitin_bind_4"/>
    <property type="match status" value="1"/>
</dbReference>
<dbReference type="InterPro" id="IPR000618">
    <property type="entry name" value="Insect_cuticle"/>
</dbReference>
<dbReference type="PANTHER" id="PTHR10380">
    <property type="entry name" value="CUTICLE PROTEIN"/>
    <property type="match status" value="1"/>
</dbReference>
<accession>A0A6J1SN44</accession>
<dbReference type="GeneID" id="113208077"/>
<protein>
    <submittedName>
        <fullName evidence="4">Uncharacterized protein LOC113208077</fullName>
    </submittedName>
</protein>
<dbReference type="PANTHER" id="PTHR10380:SF222">
    <property type="entry name" value="CUTICULAR PROTEIN 47EA"/>
    <property type="match status" value="1"/>
</dbReference>
<keyword evidence="2" id="KW-0732">Signal</keyword>
<dbReference type="PROSITE" id="PS51155">
    <property type="entry name" value="CHIT_BIND_RR_2"/>
    <property type="match status" value="1"/>
</dbReference>
<keyword evidence="3" id="KW-1185">Reference proteome</keyword>
<feature type="signal peptide" evidence="2">
    <location>
        <begin position="1"/>
        <end position="32"/>
    </location>
</feature>